<evidence type="ECO:0000313" key="3">
    <source>
        <dbReference type="Proteomes" id="UP000559256"/>
    </source>
</evidence>
<comment type="caution">
    <text evidence="2">The sequence shown here is derived from an EMBL/GenBank/DDBJ whole genome shotgun (WGS) entry which is preliminary data.</text>
</comment>
<evidence type="ECO:0000256" key="1">
    <source>
        <dbReference type="SAM" id="Phobius"/>
    </source>
</evidence>
<dbReference type="AlphaFoldDB" id="A0A8H5H0J5"/>
<protein>
    <submittedName>
        <fullName evidence="2">Uncharacterized protein</fullName>
    </submittedName>
</protein>
<feature type="transmembrane region" description="Helical" evidence="1">
    <location>
        <begin position="41"/>
        <end position="57"/>
    </location>
</feature>
<dbReference type="EMBL" id="JAACJM010000002">
    <property type="protein sequence ID" value="KAF5374369.1"/>
    <property type="molecule type" value="Genomic_DNA"/>
</dbReference>
<gene>
    <name evidence="2" type="ORF">D9758_004527</name>
</gene>
<evidence type="ECO:0000313" key="2">
    <source>
        <dbReference type="EMBL" id="KAF5374369.1"/>
    </source>
</evidence>
<dbReference type="Proteomes" id="UP000559256">
    <property type="component" value="Unassembled WGS sequence"/>
</dbReference>
<reference evidence="2 3" key="1">
    <citation type="journal article" date="2020" name="ISME J.">
        <title>Uncovering the hidden diversity of litter-decomposition mechanisms in mushroom-forming fungi.</title>
        <authorList>
            <person name="Floudas D."/>
            <person name="Bentzer J."/>
            <person name="Ahren D."/>
            <person name="Johansson T."/>
            <person name="Persson P."/>
            <person name="Tunlid A."/>
        </authorList>
    </citation>
    <scope>NUCLEOTIDE SEQUENCE [LARGE SCALE GENOMIC DNA]</scope>
    <source>
        <strain evidence="2 3">CBS 291.85</strain>
    </source>
</reference>
<keyword evidence="1" id="KW-0812">Transmembrane</keyword>
<sequence>MPAHRLWKVDINHLHSSRSRHPSAAQDNNLCTTMQISNTPFLIRAPVLAMVAILLILQSNIADSQVNAAPVAPLTSLHPARTLLAVTVEPTSMCIFISEFTVL</sequence>
<name>A0A8H5H0J5_9AGAR</name>
<organism evidence="2 3">
    <name type="scientific">Tetrapyrgos nigripes</name>
    <dbReference type="NCBI Taxonomy" id="182062"/>
    <lineage>
        <taxon>Eukaryota</taxon>
        <taxon>Fungi</taxon>
        <taxon>Dikarya</taxon>
        <taxon>Basidiomycota</taxon>
        <taxon>Agaricomycotina</taxon>
        <taxon>Agaricomycetes</taxon>
        <taxon>Agaricomycetidae</taxon>
        <taxon>Agaricales</taxon>
        <taxon>Marasmiineae</taxon>
        <taxon>Marasmiaceae</taxon>
        <taxon>Tetrapyrgos</taxon>
    </lineage>
</organism>
<keyword evidence="1" id="KW-0472">Membrane</keyword>
<keyword evidence="1" id="KW-1133">Transmembrane helix</keyword>
<proteinExistence type="predicted"/>
<keyword evidence="3" id="KW-1185">Reference proteome</keyword>
<accession>A0A8H5H0J5</accession>